<protein>
    <recommendedName>
        <fullName evidence="3">Cytosolic protein</fullName>
    </recommendedName>
</protein>
<accession>A0A268NVH3</accession>
<organism evidence="1 2">
    <name type="scientific">Shouchella clausii</name>
    <name type="common">Alkalihalobacillus clausii</name>
    <dbReference type="NCBI Taxonomy" id="79880"/>
    <lineage>
        <taxon>Bacteria</taxon>
        <taxon>Bacillati</taxon>
        <taxon>Bacillota</taxon>
        <taxon>Bacilli</taxon>
        <taxon>Bacillales</taxon>
        <taxon>Bacillaceae</taxon>
        <taxon>Shouchella</taxon>
    </lineage>
</organism>
<name>A0A268NVH3_SHOCL</name>
<sequence length="66" mass="7705">MYDGRDLTELEGISPHMWTDEELAFFHHGMQQLSAYLNIQGNSRHNQILKEIERRGGLQKVDQSFS</sequence>
<reference evidence="1 2" key="1">
    <citation type="submission" date="2017-07" db="EMBL/GenBank/DDBJ databases">
        <title>Isolation and whole genome analysis of endospore-forming bacteria from heroin.</title>
        <authorList>
            <person name="Kalinowski J."/>
            <person name="Ahrens B."/>
            <person name="Al-Dilaimi A."/>
            <person name="Winkler A."/>
            <person name="Wibberg D."/>
            <person name="Schleenbecker U."/>
            <person name="Ruckert C."/>
            <person name="Wolfel R."/>
            <person name="Grass G."/>
        </authorList>
    </citation>
    <scope>NUCLEOTIDE SEQUENCE [LARGE SCALE GENOMIC DNA]</scope>
    <source>
        <strain evidence="1 2">7539</strain>
    </source>
</reference>
<gene>
    <name evidence="1" type="ORF">CHH72_18645</name>
</gene>
<evidence type="ECO:0000313" key="2">
    <source>
        <dbReference type="Proteomes" id="UP000216207"/>
    </source>
</evidence>
<evidence type="ECO:0000313" key="1">
    <source>
        <dbReference type="EMBL" id="PAE87476.1"/>
    </source>
</evidence>
<dbReference type="RefSeq" id="WP_011246163.1">
    <property type="nucleotide sequence ID" value="NZ_BOQQ01000008.1"/>
</dbReference>
<dbReference type="EMBL" id="NPCC01000034">
    <property type="protein sequence ID" value="PAE87476.1"/>
    <property type="molecule type" value="Genomic_DNA"/>
</dbReference>
<dbReference type="Proteomes" id="UP000216207">
    <property type="component" value="Unassembled WGS sequence"/>
</dbReference>
<dbReference type="OMA" id="KSEWKDS"/>
<comment type="caution">
    <text evidence="1">The sequence shown here is derived from an EMBL/GenBank/DDBJ whole genome shotgun (WGS) entry which is preliminary data.</text>
</comment>
<dbReference type="AlphaFoldDB" id="A0A268NVH3"/>
<proteinExistence type="predicted"/>
<evidence type="ECO:0008006" key="3">
    <source>
        <dbReference type="Google" id="ProtNLM"/>
    </source>
</evidence>